<sequence>RTRKHCMMLANYAYSDFQLLILSMARQGFFGDIVHAEGGYIANKLRNNFSKDMYWDMWWLKQYGNRKGNIYPIHGFESICQIMDINRGDKLDYLVSVESKDFQMGEMAKKLASTDDFYKPFADLDFRGNMNTSVIKTSKGRTIIAQHDATTKRPSTLKQYIYGTERSAMEYPKPARISNERGRWVSPEEYKSLVEKYAPNMLKKK</sequence>
<evidence type="ECO:0000313" key="2">
    <source>
        <dbReference type="EMBL" id="GAJ21308.1"/>
    </source>
</evidence>
<accession>X1UUY5</accession>
<dbReference type="Pfam" id="PF21252">
    <property type="entry name" value="Glyco_hydro_109_C"/>
    <property type="match status" value="1"/>
</dbReference>
<proteinExistence type="predicted"/>
<dbReference type="EMBL" id="BARW01036893">
    <property type="protein sequence ID" value="GAJ21308.1"/>
    <property type="molecule type" value="Genomic_DNA"/>
</dbReference>
<protein>
    <recommendedName>
        <fullName evidence="1">Glycosyl hydrolase 109 C-terminal domain-containing protein</fullName>
    </recommendedName>
</protein>
<dbReference type="AlphaFoldDB" id="X1UUY5"/>
<comment type="caution">
    <text evidence="2">The sequence shown here is derived from an EMBL/GenBank/DDBJ whole genome shotgun (WGS) entry which is preliminary data.</text>
</comment>
<dbReference type="Gene3D" id="3.30.360.10">
    <property type="entry name" value="Dihydrodipicolinate Reductase, domain 2"/>
    <property type="match status" value="1"/>
</dbReference>
<name>X1UUY5_9ZZZZ</name>
<feature type="non-terminal residue" evidence="2">
    <location>
        <position position="1"/>
    </location>
</feature>
<organism evidence="2">
    <name type="scientific">marine sediment metagenome</name>
    <dbReference type="NCBI Taxonomy" id="412755"/>
    <lineage>
        <taxon>unclassified sequences</taxon>
        <taxon>metagenomes</taxon>
        <taxon>ecological metagenomes</taxon>
    </lineage>
</organism>
<evidence type="ECO:0000259" key="1">
    <source>
        <dbReference type="Pfam" id="PF21252"/>
    </source>
</evidence>
<reference evidence="2" key="1">
    <citation type="journal article" date="2014" name="Front. Microbiol.">
        <title>High frequency of phylogenetically diverse reductive dehalogenase-homologous genes in deep subseafloor sedimentary metagenomes.</title>
        <authorList>
            <person name="Kawai M."/>
            <person name="Futagami T."/>
            <person name="Toyoda A."/>
            <person name="Takaki Y."/>
            <person name="Nishi S."/>
            <person name="Hori S."/>
            <person name="Arai W."/>
            <person name="Tsubouchi T."/>
            <person name="Morono Y."/>
            <person name="Uchiyama I."/>
            <person name="Ito T."/>
            <person name="Fujiyama A."/>
            <person name="Inagaki F."/>
            <person name="Takami H."/>
        </authorList>
    </citation>
    <scope>NUCLEOTIDE SEQUENCE</scope>
    <source>
        <strain evidence="2">Expedition CK06-06</strain>
    </source>
</reference>
<gene>
    <name evidence="2" type="ORF">S12H4_57129</name>
</gene>
<feature type="domain" description="Glycosyl hydrolase 109 C-terminal" evidence="1">
    <location>
        <begin position="19"/>
        <end position="180"/>
    </location>
</feature>
<dbReference type="InterPro" id="IPR049303">
    <property type="entry name" value="Glyco_hydro_109_C"/>
</dbReference>
<feature type="non-terminal residue" evidence="2">
    <location>
        <position position="205"/>
    </location>
</feature>